<dbReference type="InterPro" id="IPR003661">
    <property type="entry name" value="HisK_dim/P_dom"/>
</dbReference>
<dbReference type="Proteomes" id="UP001596445">
    <property type="component" value="Unassembled WGS sequence"/>
</dbReference>
<dbReference type="PANTHER" id="PTHR43711:SF1">
    <property type="entry name" value="HISTIDINE KINASE 1"/>
    <property type="match status" value="1"/>
</dbReference>
<evidence type="ECO:0000256" key="6">
    <source>
        <dbReference type="ARBA" id="ARBA00023012"/>
    </source>
</evidence>
<evidence type="ECO:0000259" key="7">
    <source>
        <dbReference type="PROSITE" id="PS50042"/>
    </source>
</evidence>
<dbReference type="PROSITE" id="PS50042">
    <property type="entry name" value="CNMP_BINDING_3"/>
    <property type="match status" value="1"/>
</dbReference>
<dbReference type="EMBL" id="JBHSZI010000001">
    <property type="protein sequence ID" value="MFC7058718.1"/>
    <property type="molecule type" value="Genomic_DNA"/>
</dbReference>
<dbReference type="GO" id="GO:0004673">
    <property type="term" value="F:protein histidine kinase activity"/>
    <property type="evidence" value="ECO:0007669"/>
    <property type="project" value="UniProtKB-EC"/>
</dbReference>
<evidence type="ECO:0000256" key="2">
    <source>
        <dbReference type="ARBA" id="ARBA00012438"/>
    </source>
</evidence>
<feature type="domain" description="Cyclic nucleotide-binding" evidence="7">
    <location>
        <begin position="78"/>
        <end position="149"/>
    </location>
</feature>
<organism evidence="9 10">
    <name type="scientific">Halovenus salina</name>
    <dbReference type="NCBI Taxonomy" id="1510225"/>
    <lineage>
        <taxon>Archaea</taxon>
        <taxon>Methanobacteriati</taxon>
        <taxon>Methanobacteriota</taxon>
        <taxon>Stenosarchaea group</taxon>
        <taxon>Halobacteria</taxon>
        <taxon>Halobacteriales</taxon>
        <taxon>Haloarculaceae</taxon>
        <taxon>Halovenus</taxon>
    </lineage>
</organism>
<comment type="caution">
    <text evidence="9">The sequence shown here is derived from an EMBL/GenBank/DDBJ whole genome shotgun (WGS) entry which is preliminary data.</text>
</comment>
<dbReference type="Pfam" id="PF02518">
    <property type="entry name" value="HATPase_c"/>
    <property type="match status" value="1"/>
</dbReference>
<dbReference type="CDD" id="cd00075">
    <property type="entry name" value="HATPase"/>
    <property type="match status" value="1"/>
</dbReference>
<keyword evidence="6" id="KW-0902">Two-component regulatory system</keyword>
<dbReference type="PROSITE" id="PS50109">
    <property type="entry name" value="HIS_KIN"/>
    <property type="match status" value="1"/>
</dbReference>
<comment type="catalytic activity">
    <reaction evidence="1">
        <text>ATP + protein L-histidine = ADP + protein N-phospho-L-histidine.</text>
        <dbReference type="EC" id="2.7.13.3"/>
    </reaction>
</comment>
<evidence type="ECO:0000259" key="8">
    <source>
        <dbReference type="PROSITE" id="PS50109"/>
    </source>
</evidence>
<evidence type="ECO:0000313" key="10">
    <source>
        <dbReference type="Proteomes" id="UP001596445"/>
    </source>
</evidence>
<dbReference type="CDD" id="cd00082">
    <property type="entry name" value="HisKA"/>
    <property type="match status" value="1"/>
</dbReference>
<sequence>MAQLRTELLDQEVESDHLGDITQALDRMEQMIDSLLALARGGQIIGDRQPVDLADLVSKCWNTVEPRIDAELVCQTALTVKADETRLASLFENLLRNAVEHGGDDVTVTVGELADGFYVADDGEGIPPDEREEVFENGYSTADDGSGFGLSIVKRVAEAHGWEVVVTEGDDGGSRFEITGVETVS</sequence>
<dbReference type="SMART" id="SM00387">
    <property type="entry name" value="HATPase_c"/>
    <property type="match status" value="1"/>
</dbReference>
<keyword evidence="10" id="KW-1185">Reference proteome</keyword>
<dbReference type="RefSeq" id="WP_382185636.1">
    <property type="nucleotide sequence ID" value="NZ_JBHSZI010000001.1"/>
</dbReference>
<dbReference type="PANTHER" id="PTHR43711">
    <property type="entry name" value="TWO-COMPONENT HISTIDINE KINASE"/>
    <property type="match status" value="1"/>
</dbReference>
<evidence type="ECO:0000256" key="4">
    <source>
        <dbReference type="ARBA" id="ARBA00022679"/>
    </source>
</evidence>
<dbReference type="SUPFAM" id="SSF55874">
    <property type="entry name" value="ATPase domain of HSP90 chaperone/DNA topoisomerase II/histidine kinase"/>
    <property type="match status" value="1"/>
</dbReference>
<dbReference type="Gene3D" id="3.30.565.10">
    <property type="entry name" value="Histidine kinase-like ATPase, C-terminal domain"/>
    <property type="match status" value="1"/>
</dbReference>
<feature type="domain" description="Histidine kinase" evidence="8">
    <location>
        <begin position="1"/>
        <end position="179"/>
    </location>
</feature>
<dbReference type="AlphaFoldDB" id="A0ABD5W665"/>
<dbReference type="InterPro" id="IPR036890">
    <property type="entry name" value="HATPase_C_sf"/>
</dbReference>
<evidence type="ECO:0000313" key="9">
    <source>
        <dbReference type="EMBL" id="MFC7058718.1"/>
    </source>
</evidence>
<dbReference type="InterPro" id="IPR004358">
    <property type="entry name" value="Sig_transdc_His_kin-like_C"/>
</dbReference>
<name>A0ABD5W665_9EURY</name>
<dbReference type="InterPro" id="IPR003594">
    <property type="entry name" value="HATPase_dom"/>
</dbReference>
<accession>A0ABD5W665</accession>
<reference evidence="9 10" key="1">
    <citation type="journal article" date="2019" name="Int. J. Syst. Evol. Microbiol.">
        <title>The Global Catalogue of Microorganisms (GCM) 10K type strain sequencing project: providing services to taxonomists for standard genome sequencing and annotation.</title>
        <authorList>
            <consortium name="The Broad Institute Genomics Platform"/>
            <consortium name="The Broad Institute Genome Sequencing Center for Infectious Disease"/>
            <person name="Wu L."/>
            <person name="Ma J."/>
        </authorList>
    </citation>
    <scope>NUCLEOTIDE SEQUENCE [LARGE SCALE GENOMIC DNA]</scope>
    <source>
        <strain evidence="9 10">JCM 30072</strain>
    </source>
</reference>
<dbReference type="InterPro" id="IPR005467">
    <property type="entry name" value="His_kinase_dom"/>
</dbReference>
<dbReference type="PRINTS" id="PR00344">
    <property type="entry name" value="BCTRLSENSOR"/>
</dbReference>
<dbReference type="InterPro" id="IPR000595">
    <property type="entry name" value="cNMP-bd_dom"/>
</dbReference>
<dbReference type="GO" id="GO:0000160">
    <property type="term" value="P:phosphorelay signal transduction system"/>
    <property type="evidence" value="ECO:0007669"/>
    <property type="project" value="UniProtKB-KW"/>
</dbReference>
<evidence type="ECO:0000256" key="3">
    <source>
        <dbReference type="ARBA" id="ARBA00022553"/>
    </source>
</evidence>
<dbReference type="InterPro" id="IPR050736">
    <property type="entry name" value="Sensor_HK_Regulatory"/>
</dbReference>
<evidence type="ECO:0000256" key="5">
    <source>
        <dbReference type="ARBA" id="ARBA00022777"/>
    </source>
</evidence>
<keyword evidence="3" id="KW-0597">Phosphoprotein</keyword>
<evidence type="ECO:0000256" key="1">
    <source>
        <dbReference type="ARBA" id="ARBA00000085"/>
    </source>
</evidence>
<protein>
    <recommendedName>
        <fullName evidence="2">histidine kinase</fullName>
        <ecNumber evidence="2">2.7.13.3</ecNumber>
    </recommendedName>
</protein>
<keyword evidence="4" id="KW-0808">Transferase</keyword>
<keyword evidence="5 9" id="KW-0418">Kinase</keyword>
<dbReference type="EC" id="2.7.13.3" evidence="2"/>
<proteinExistence type="predicted"/>
<gene>
    <name evidence="9" type="ORF">ACFQQG_11700</name>
</gene>